<name>A0A9W9SNU8_9EURO</name>
<evidence type="ECO:0000313" key="2">
    <source>
        <dbReference type="Proteomes" id="UP001147782"/>
    </source>
</evidence>
<accession>A0A9W9SNU8</accession>
<sequence>MSAQVQQCFKYGACRRHGLSSSSEPLISMVSTDELFTGVTECRICGVKVETQAEYKEYTASFANDPYDRVVIPADVLELDVFGLDTPDVSVPEVIALAANARGSFDFGM</sequence>
<gene>
    <name evidence="1" type="ORF">N7496_004350</name>
</gene>
<dbReference type="Proteomes" id="UP001147782">
    <property type="component" value="Unassembled WGS sequence"/>
</dbReference>
<evidence type="ECO:0000313" key="1">
    <source>
        <dbReference type="EMBL" id="KAJ5381922.1"/>
    </source>
</evidence>
<keyword evidence="2" id="KW-1185">Reference proteome</keyword>
<comment type="caution">
    <text evidence="1">The sequence shown here is derived from an EMBL/GenBank/DDBJ whole genome shotgun (WGS) entry which is preliminary data.</text>
</comment>
<protein>
    <submittedName>
        <fullName evidence="1">Uncharacterized protein</fullName>
    </submittedName>
</protein>
<proteinExistence type="predicted"/>
<dbReference type="RefSeq" id="XP_056559493.1">
    <property type="nucleotide sequence ID" value="XM_056697281.1"/>
</dbReference>
<dbReference type="AlphaFoldDB" id="A0A9W9SNU8"/>
<organism evidence="1 2">
    <name type="scientific">Penicillium cataractarum</name>
    <dbReference type="NCBI Taxonomy" id="2100454"/>
    <lineage>
        <taxon>Eukaryota</taxon>
        <taxon>Fungi</taxon>
        <taxon>Dikarya</taxon>
        <taxon>Ascomycota</taxon>
        <taxon>Pezizomycotina</taxon>
        <taxon>Eurotiomycetes</taxon>
        <taxon>Eurotiomycetidae</taxon>
        <taxon>Eurotiales</taxon>
        <taxon>Aspergillaceae</taxon>
        <taxon>Penicillium</taxon>
    </lineage>
</organism>
<reference evidence="1" key="2">
    <citation type="journal article" date="2023" name="IMA Fungus">
        <title>Comparative genomic study of the Penicillium genus elucidates a diverse pangenome and 15 lateral gene transfer events.</title>
        <authorList>
            <person name="Petersen C."/>
            <person name="Sorensen T."/>
            <person name="Nielsen M.R."/>
            <person name="Sondergaard T.E."/>
            <person name="Sorensen J.L."/>
            <person name="Fitzpatrick D.A."/>
            <person name="Frisvad J.C."/>
            <person name="Nielsen K.L."/>
        </authorList>
    </citation>
    <scope>NUCLEOTIDE SEQUENCE</scope>
    <source>
        <strain evidence="1">IBT 29864</strain>
    </source>
</reference>
<dbReference type="EMBL" id="JAPZBS010000002">
    <property type="protein sequence ID" value="KAJ5381922.1"/>
    <property type="molecule type" value="Genomic_DNA"/>
</dbReference>
<dbReference type="GeneID" id="81436458"/>
<reference evidence="1" key="1">
    <citation type="submission" date="2022-11" db="EMBL/GenBank/DDBJ databases">
        <authorList>
            <person name="Petersen C."/>
        </authorList>
    </citation>
    <scope>NUCLEOTIDE SEQUENCE</scope>
    <source>
        <strain evidence="1">IBT 29864</strain>
    </source>
</reference>